<sequence length="523" mass="56679">MVHDADGFRTVLAVRELSKTFTGQLALDRVALDVRAGEVHALIGENGSGKSTLIKCLAGFYEPDEGAAVELDGHELAMPLTTTQSARLGMVFVHQDLGLVPTLSVAENFAIGRGYETGILARVPWRRIRAHARAELTKLGCGDVDVDLPIWRLPIATQTIVAIARALSSAEEGAQILVLDEPTAALPDAEAELLFAAVREVTAQGVGVVYVSHKLDEIIRLADRITVLRDGRKIETVDGAGLTEKDLIRLIVGRAVDVSERRPREVGSRTRVSVRGLAANALRDVSFDLHEGEIVGLAGMLGSGRSELARILFGAQRRRAGTVEIDGVPARLDSPAAAMRRGVALIPENRRRDGGVLDQSLAVNMTLPTLRSFTRYGRISGRKERRRVDELTRAYGVRPPMTSRAFKYFSGGNQQKIVIAKWMNTNPRLVIFDEPVQGVDIGARAEIVEHVRAAAATGTAVLVISSEIDLMLGICDRVLVLREGAIIADLVNRDLDRAAISELVYFGHPELIAPSDSKEGDRS</sequence>
<evidence type="ECO:0000259" key="5">
    <source>
        <dbReference type="PROSITE" id="PS50893"/>
    </source>
</evidence>
<dbReference type="PROSITE" id="PS00211">
    <property type="entry name" value="ABC_TRANSPORTER_1"/>
    <property type="match status" value="1"/>
</dbReference>
<reference evidence="6 7" key="1">
    <citation type="submission" date="2018-10" db="EMBL/GenBank/DDBJ databases">
        <title>Isolation, diversity and antibacterial activity of antinobacteria from the wheat rhizosphere soil.</title>
        <authorList>
            <person name="Sun T."/>
        </authorList>
    </citation>
    <scope>NUCLEOTIDE SEQUENCE [LARGE SCALE GENOMIC DNA]</scope>
    <source>
        <strain evidence="6 7">SJ-23</strain>
    </source>
</reference>
<dbReference type="PANTHER" id="PTHR43790:SF9">
    <property type="entry name" value="GALACTOFURANOSE TRANSPORTER ATP-BINDING PROTEIN YTFR"/>
    <property type="match status" value="1"/>
</dbReference>
<organism evidence="6 7">
    <name type="scientific">Agromyces tardus</name>
    <dbReference type="NCBI Taxonomy" id="2583849"/>
    <lineage>
        <taxon>Bacteria</taxon>
        <taxon>Bacillati</taxon>
        <taxon>Actinomycetota</taxon>
        <taxon>Actinomycetes</taxon>
        <taxon>Micrococcales</taxon>
        <taxon>Microbacteriaceae</taxon>
        <taxon>Agromyces</taxon>
    </lineage>
</organism>
<dbReference type="SMART" id="SM00382">
    <property type="entry name" value="AAA"/>
    <property type="match status" value="2"/>
</dbReference>
<dbReference type="InterPro" id="IPR050107">
    <property type="entry name" value="ABC_carbohydrate_import_ATPase"/>
</dbReference>
<dbReference type="GO" id="GO:0005524">
    <property type="term" value="F:ATP binding"/>
    <property type="evidence" value="ECO:0007669"/>
    <property type="project" value="UniProtKB-KW"/>
</dbReference>
<comment type="caution">
    <text evidence="6">The sequence shown here is derived from an EMBL/GenBank/DDBJ whole genome shotgun (WGS) entry which is preliminary data.</text>
</comment>
<evidence type="ECO:0000256" key="4">
    <source>
        <dbReference type="ARBA" id="ARBA00022840"/>
    </source>
</evidence>
<keyword evidence="4 6" id="KW-0067">ATP-binding</keyword>
<dbReference type="PROSITE" id="PS50893">
    <property type="entry name" value="ABC_TRANSPORTER_2"/>
    <property type="match status" value="2"/>
</dbReference>
<keyword evidence="2" id="KW-0677">Repeat</keyword>
<dbReference type="InterPro" id="IPR003593">
    <property type="entry name" value="AAA+_ATPase"/>
</dbReference>
<dbReference type="OrthoDB" id="39350at2"/>
<dbReference type="CDD" id="cd03215">
    <property type="entry name" value="ABC_Carb_Monos_II"/>
    <property type="match status" value="1"/>
</dbReference>
<dbReference type="RefSeq" id="WP_122935080.1">
    <property type="nucleotide sequence ID" value="NZ_JBHSNT010000007.1"/>
</dbReference>
<dbReference type="Pfam" id="PF00005">
    <property type="entry name" value="ABC_tran"/>
    <property type="match status" value="2"/>
</dbReference>
<accession>A0A3M8AM13</accession>
<dbReference type="Gene3D" id="3.40.50.300">
    <property type="entry name" value="P-loop containing nucleotide triphosphate hydrolases"/>
    <property type="match status" value="2"/>
</dbReference>
<protein>
    <submittedName>
        <fullName evidence="6">Sugar ABC transporter ATP-binding protein</fullName>
    </submittedName>
</protein>
<dbReference type="SUPFAM" id="SSF52540">
    <property type="entry name" value="P-loop containing nucleoside triphosphate hydrolases"/>
    <property type="match status" value="2"/>
</dbReference>
<dbReference type="GO" id="GO:0016887">
    <property type="term" value="F:ATP hydrolysis activity"/>
    <property type="evidence" value="ECO:0007669"/>
    <property type="project" value="InterPro"/>
</dbReference>
<feature type="domain" description="ABC transporter" evidence="5">
    <location>
        <begin position="253"/>
        <end position="508"/>
    </location>
</feature>
<feature type="domain" description="ABC transporter" evidence="5">
    <location>
        <begin position="12"/>
        <end position="255"/>
    </location>
</feature>
<evidence type="ECO:0000313" key="7">
    <source>
        <dbReference type="Proteomes" id="UP000275048"/>
    </source>
</evidence>
<evidence type="ECO:0000313" key="6">
    <source>
        <dbReference type="EMBL" id="RNB52242.1"/>
    </source>
</evidence>
<evidence type="ECO:0000256" key="3">
    <source>
        <dbReference type="ARBA" id="ARBA00022741"/>
    </source>
</evidence>
<dbReference type="AlphaFoldDB" id="A0A3M8AM13"/>
<dbReference type="PANTHER" id="PTHR43790">
    <property type="entry name" value="CARBOHYDRATE TRANSPORT ATP-BINDING PROTEIN MG119-RELATED"/>
    <property type="match status" value="1"/>
</dbReference>
<keyword evidence="3" id="KW-0547">Nucleotide-binding</keyword>
<dbReference type="Proteomes" id="UP000275048">
    <property type="component" value="Unassembled WGS sequence"/>
</dbReference>
<dbReference type="CDD" id="cd03216">
    <property type="entry name" value="ABC_Carb_Monos_I"/>
    <property type="match status" value="1"/>
</dbReference>
<dbReference type="EMBL" id="RHHB01000001">
    <property type="protein sequence ID" value="RNB52242.1"/>
    <property type="molecule type" value="Genomic_DNA"/>
</dbReference>
<keyword evidence="7" id="KW-1185">Reference proteome</keyword>
<dbReference type="InterPro" id="IPR003439">
    <property type="entry name" value="ABC_transporter-like_ATP-bd"/>
</dbReference>
<evidence type="ECO:0000256" key="1">
    <source>
        <dbReference type="ARBA" id="ARBA00022448"/>
    </source>
</evidence>
<gene>
    <name evidence="6" type="ORF">EDM22_00550</name>
</gene>
<dbReference type="InterPro" id="IPR027417">
    <property type="entry name" value="P-loop_NTPase"/>
</dbReference>
<proteinExistence type="predicted"/>
<keyword evidence="1" id="KW-0813">Transport</keyword>
<name>A0A3M8AM13_9MICO</name>
<evidence type="ECO:0000256" key="2">
    <source>
        <dbReference type="ARBA" id="ARBA00022737"/>
    </source>
</evidence>
<dbReference type="InterPro" id="IPR017871">
    <property type="entry name" value="ABC_transporter-like_CS"/>
</dbReference>